<dbReference type="AlphaFoldDB" id="E9H4B1"/>
<evidence type="ECO:0000256" key="2">
    <source>
        <dbReference type="SAM" id="Phobius"/>
    </source>
</evidence>
<dbReference type="InterPro" id="IPR028816">
    <property type="entry name" value="Caprin"/>
</dbReference>
<dbReference type="PANTHER" id="PTHR22922">
    <property type="entry name" value="GPI-ANCHORED PROTEIN P137"/>
    <property type="match status" value="1"/>
</dbReference>
<organism evidence="3 4">
    <name type="scientific">Daphnia pulex</name>
    <name type="common">Water flea</name>
    <dbReference type="NCBI Taxonomy" id="6669"/>
    <lineage>
        <taxon>Eukaryota</taxon>
        <taxon>Metazoa</taxon>
        <taxon>Ecdysozoa</taxon>
        <taxon>Arthropoda</taxon>
        <taxon>Crustacea</taxon>
        <taxon>Branchiopoda</taxon>
        <taxon>Diplostraca</taxon>
        <taxon>Cladocera</taxon>
        <taxon>Anomopoda</taxon>
        <taxon>Daphniidae</taxon>
        <taxon>Daphnia</taxon>
    </lineage>
</organism>
<feature type="transmembrane region" description="Helical" evidence="2">
    <location>
        <begin position="592"/>
        <end position="612"/>
    </location>
</feature>
<dbReference type="OrthoDB" id="6363548at2759"/>
<dbReference type="eggNOG" id="ENOG502RTCH">
    <property type="taxonomic scope" value="Eukaryota"/>
</dbReference>
<gene>
    <name evidence="3" type="ORF">DAPPUDRAFT_253191</name>
</gene>
<protein>
    <submittedName>
        <fullName evidence="3">Uncharacterized protein</fullName>
    </submittedName>
</protein>
<dbReference type="Pfam" id="PF12259">
    <property type="entry name" value="Baculo_F"/>
    <property type="match status" value="1"/>
</dbReference>
<accession>E9H4B1</accession>
<sequence>MKTVPTDGALEVKLSSHGVIFQSLGERFFSDSEWVIVTDISFDQGDKVANELKLWLTEKTKLPIPDSSNYKDGQILPSVKTTDHTSRMQIQKTKPVGPNNGEKSHQQLTTIVRDRAVYELARLETIERNYRGLKESIKQKRNKRGMIDGGGKILNWLFGVSTTEELDKVNNQVAKLSTETTAMVHALETHTTLINETIWELQASRETTDALYQSCIALDKELHNTQRTVDNLAREMAWDWQSRDKIDNAFRAVDITIEWLQRLVERLNGGLSSAAMERLSPVIFPPTQLQAVVTEIKNNLPTGWALTPAAQTGNMWKSYQEATVTAASIENGIRLFIHIPIFEFTRTLTLYRVISLARASTNGSTSLQYTGLPQYLATSPDQQTFIELLAEMIGPCRSAKQAICPISRAVSRKNNKGACSVAIFLADNHRIEENCAVVVTPWTGQDAVYLGHRRWGLSATNVTRLVVTCPHHATGPNSYTIDTPAISIFEIPMSCTAQSDDWIFQASFRKDTHRKWITRTAPQLADLKIPRRPLFTTPDEIQPPDQTDRSKLPRHHLQELTAGMIHQMDGLSDLEHMRLNTVNTLNYNRYPWEWIIILTLCILGIGSVLVAAHTKTTTRQNGLEAQLQTLKHRLQLHEEATTPEENGTET</sequence>
<dbReference type="OMA" id="NIEMANC"/>
<keyword evidence="4" id="KW-1185">Reference proteome</keyword>
<dbReference type="PhylomeDB" id="E9H4B1"/>
<reference evidence="3 4" key="1">
    <citation type="journal article" date="2011" name="Science">
        <title>The ecoresponsive genome of Daphnia pulex.</title>
        <authorList>
            <person name="Colbourne J.K."/>
            <person name="Pfrender M.E."/>
            <person name="Gilbert D."/>
            <person name="Thomas W.K."/>
            <person name="Tucker A."/>
            <person name="Oakley T.H."/>
            <person name="Tokishita S."/>
            <person name="Aerts A."/>
            <person name="Arnold G.J."/>
            <person name="Basu M.K."/>
            <person name="Bauer D.J."/>
            <person name="Caceres C.E."/>
            <person name="Carmel L."/>
            <person name="Casola C."/>
            <person name="Choi J.H."/>
            <person name="Detter J.C."/>
            <person name="Dong Q."/>
            <person name="Dusheyko S."/>
            <person name="Eads B.D."/>
            <person name="Frohlich T."/>
            <person name="Geiler-Samerotte K.A."/>
            <person name="Gerlach D."/>
            <person name="Hatcher P."/>
            <person name="Jogdeo S."/>
            <person name="Krijgsveld J."/>
            <person name="Kriventseva E.V."/>
            <person name="Kultz D."/>
            <person name="Laforsch C."/>
            <person name="Lindquist E."/>
            <person name="Lopez J."/>
            <person name="Manak J.R."/>
            <person name="Muller J."/>
            <person name="Pangilinan J."/>
            <person name="Patwardhan R.P."/>
            <person name="Pitluck S."/>
            <person name="Pritham E.J."/>
            <person name="Rechtsteiner A."/>
            <person name="Rho M."/>
            <person name="Rogozin I.B."/>
            <person name="Sakarya O."/>
            <person name="Salamov A."/>
            <person name="Schaack S."/>
            <person name="Shapiro H."/>
            <person name="Shiga Y."/>
            <person name="Skalitzky C."/>
            <person name="Smith Z."/>
            <person name="Souvorov A."/>
            <person name="Sung W."/>
            <person name="Tang Z."/>
            <person name="Tsuchiya D."/>
            <person name="Tu H."/>
            <person name="Vos H."/>
            <person name="Wang M."/>
            <person name="Wolf Y.I."/>
            <person name="Yamagata H."/>
            <person name="Yamada T."/>
            <person name="Ye Y."/>
            <person name="Shaw J.R."/>
            <person name="Andrews J."/>
            <person name="Crease T.J."/>
            <person name="Tang H."/>
            <person name="Lucas S.M."/>
            <person name="Robertson H.M."/>
            <person name="Bork P."/>
            <person name="Koonin E.V."/>
            <person name="Zdobnov E.M."/>
            <person name="Grigoriev I.V."/>
            <person name="Lynch M."/>
            <person name="Boore J.L."/>
        </authorList>
    </citation>
    <scope>NUCLEOTIDE SEQUENCE [LARGE SCALE GENOMIC DNA]</scope>
</reference>
<dbReference type="HOGENOM" id="CLU_421671_0_0_1"/>
<dbReference type="GO" id="GO:0005737">
    <property type="term" value="C:cytoplasm"/>
    <property type="evidence" value="ECO:0000318"/>
    <property type="project" value="GO_Central"/>
</dbReference>
<proteinExistence type="predicted"/>
<evidence type="ECO:0000313" key="4">
    <source>
        <dbReference type="Proteomes" id="UP000000305"/>
    </source>
</evidence>
<dbReference type="PANTHER" id="PTHR22922:SF19">
    <property type="entry name" value="CAPRIN HOMOLOG"/>
    <property type="match status" value="1"/>
</dbReference>
<name>E9H4B1_DAPPU</name>
<feature type="region of interest" description="Disordered" evidence="1">
    <location>
        <begin position="73"/>
        <end position="103"/>
    </location>
</feature>
<dbReference type="InParanoid" id="E9H4B1"/>
<dbReference type="InterPro" id="IPR022048">
    <property type="entry name" value="Envelope_fusion-like"/>
</dbReference>
<dbReference type="KEGG" id="dpx:DAPPUDRAFT_253191"/>
<dbReference type="GO" id="GO:0003723">
    <property type="term" value="F:RNA binding"/>
    <property type="evidence" value="ECO:0000318"/>
    <property type="project" value="GO_Central"/>
</dbReference>
<evidence type="ECO:0000256" key="1">
    <source>
        <dbReference type="SAM" id="MobiDB-lite"/>
    </source>
</evidence>
<evidence type="ECO:0000313" key="3">
    <source>
        <dbReference type="EMBL" id="EFX73432.1"/>
    </source>
</evidence>
<keyword evidence="2" id="KW-0812">Transmembrane</keyword>
<dbReference type="Proteomes" id="UP000000305">
    <property type="component" value="Unassembled WGS sequence"/>
</dbReference>
<keyword evidence="2" id="KW-1133">Transmembrane helix</keyword>
<keyword evidence="2" id="KW-0472">Membrane</keyword>
<dbReference type="EMBL" id="GL732591">
    <property type="protein sequence ID" value="EFX73432.1"/>
    <property type="molecule type" value="Genomic_DNA"/>
</dbReference>